<evidence type="ECO:0000313" key="4">
    <source>
        <dbReference type="Proteomes" id="UP000719412"/>
    </source>
</evidence>
<evidence type="ECO:0000313" key="3">
    <source>
        <dbReference type="EMBL" id="KAH0808736.1"/>
    </source>
</evidence>
<dbReference type="AlphaFoldDB" id="A0A8J6H6D3"/>
<feature type="chain" id="PRO_5035171747" evidence="2">
    <location>
        <begin position="24"/>
        <end position="187"/>
    </location>
</feature>
<reference evidence="3" key="2">
    <citation type="submission" date="2021-08" db="EMBL/GenBank/DDBJ databases">
        <authorList>
            <person name="Eriksson T."/>
        </authorList>
    </citation>
    <scope>NUCLEOTIDE SEQUENCE</scope>
    <source>
        <strain evidence="3">Stoneville</strain>
        <tissue evidence="3">Whole head</tissue>
    </source>
</reference>
<keyword evidence="2" id="KW-0732">Signal</keyword>
<evidence type="ECO:0000256" key="1">
    <source>
        <dbReference type="SAM" id="MobiDB-lite"/>
    </source>
</evidence>
<reference evidence="3" key="1">
    <citation type="journal article" date="2020" name="J Insects Food Feed">
        <title>The yellow mealworm (Tenebrio molitor) genome: a resource for the emerging insects as food and feed industry.</title>
        <authorList>
            <person name="Eriksson T."/>
            <person name="Andere A."/>
            <person name="Kelstrup H."/>
            <person name="Emery V."/>
            <person name="Picard C."/>
        </authorList>
    </citation>
    <scope>NUCLEOTIDE SEQUENCE</scope>
    <source>
        <strain evidence="3">Stoneville</strain>
        <tissue evidence="3">Whole head</tissue>
    </source>
</reference>
<accession>A0A8J6H6D3</accession>
<keyword evidence="4" id="KW-1185">Reference proteome</keyword>
<dbReference type="EMBL" id="JABDTM020028572">
    <property type="protein sequence ID" value="KAH0808736.1"/>
    <property type="molecule type" value="Genomic_DNA"/>
</dbReference>
<evidence type="ECO:0000256" key="2">
    <source>
        <dbReference type="SAM" id="SignalP"/>
    </source>
</evidence>
<name>A0A8J6H6D3_TENMO</name>
<feature type="region of interest" description="Disordered" evidence="1">
    <location>
        <begin position="43"/>
        <end position="66"/>
    </location>
</feature>
<comment type="caution">
    <text evidence="3">The sequence shown here is derived from an EMBL/GenBank/DDBJ whole genome shotgun (WGS) entry which is preliminary data.</text>
</comment>
<sequence length="187" mass="20625">MEGSYRALTLALAAFFCGGCGRAAHPKLHTGLLQVLLEHPTQPRNKLGGGIPRGGNERAGSRGLGSDSEACSEAGSELVLEVESEWECHCPLLALHVAFVTSVAWCWGCSRLLTRGLAAAGELGSARSPGTGIRRRHGLRGGYEERDWRSWLGASFLLRYEERTEFFRHRERFLSNFVPIHYNDMVV</sequence>
<feature type="signal peptide" evidence="2">
    <location>
        <begin position="1"/>
        <end position="23"/>
    </location>
</feature>
<dbReference type="Proteomes" id="UP000719412">
    <property type="component" value="Unassembled WGS sequence"/>
</dbReference>
<protein>
    <submittedName>
        <fullName evidence="3">Uncharacterized protein</fullName>
    </submittedName>
</protein>
<proteinExistence type="predicted"/>
<organism evidence="3 4">
    <name type="scientific">Tenebrio molitor</name>
    <name type="common">Yellow mealworm beetle</name>
    <dbReference type="NCBI Taxonomy" id="7067"/>
    <lineage>
        <taxon>Eukaryota</taxon>
        <taxon>Metazoa</taxon>
        <taxon>Ecdysozoa</taxon>
        <taxon>Arthropoda</taxon>
        <taxon>Hexapoda</taxon>
        <taxon>Insecta</taxon>
        <taxon>Pterygota</taxon>
        <taxon>Neoptera</taxon>
        <taxon>Endopterygota</taxon>
        <taxon>Coleoptera</taxon>
        <taxon>Polyphaga</taxon>
        <taxon>Cucujiformia</taxon>
        <taxon>Tenebrionidae</taxon>
        <taxon>Tenebrio</taxon>
    </lineage>
</organism>
<gene>
    <name evidence="3" type="ORF">GEV33_014056</name>
</gene>